<dbReference type="GO" id="GO:0006082">
    <property type="term" value="P:organic acid metabolic process"/>
    <property type="evidence" value="ECO:0007669"/>
    <property type="project" value="TreeGrafter"/>
</dbReference>
<feature type="binding site" description="axial binding residue" evidence="10">
    <location>
        <position position="440"/>
    </location>
    <ligand>
        <name>heme</name>
        <dbReference type="ChEBI" id="CHEBI:30413"/>
    </ligand>
    <ligandPart>
        <name>Fe</name>
        <dbReference type="ChEBI" id="CHEBI:18248"/>
    </ligandPart>
</feature>
<dbReference type="GO" id="GO:0006805">
    <property type="term" value="P:xenobiotic metabolic process"/>
    <property type="evidence" value="ECO:0007669"/>
    <property type="project" value="TreeGrafter"/>
</dbReference>
<dbReference type="PANTHER" id="PTHR24300:SF309">
    <property type="entry name" value="CYTOCHROME P450-RELATED"/>
    <property type="match status" value="1"/>
</dbReference>
<evidence type="ECO:0000256" key="10">
    <source>
        <dbReference type="PIRSR" id="PIRSR602401-1"/>
    </source>
</evidence>
<dbReference type="Ensembl" id="ENSSFOT00015062191.1">
    <property type="protein sequence ID" value="ENSSFOP00015059916.1"/>
    <property type="gene ID" value="ENSSFOG00015002932.2"/>
</dbReference>
<dbReference type="GO" id="GO:0016020">
    <property type="term" value="C:membrane"/>
    <property type="evidence" value="ECO:0007669"/>
    <property type="project" value="UniProtKB-SubCell"/>
</dbReference>
<dbReference type="AlphaFoldDB" id="A0A8C9R3F1"/>
<keyword evidence="13" id="KW-1185">Reference proteome</keyword>
<dbReference type="PRINTS" id="PR01686">
    <property type="entry name" value="EP450ICYP2D"/>
</dbReference>
<dbReference type="Ensembl" id="ENSSFOT00015004512.2">
    <property type="protein sequence ID" value="ENSSFOP00015004440.2"/>
    <property type="gene ID" value="ENSSFOG00015002932.2"/>
</dbReference>
<evidence type="ECO:0000313" key="13">
    <source>
        <dbReference type="Proteomes" id="UP000694397"/>
    </source>
</evidence>
<reference evidence="12 13" key="1">
    <citation type="submission" date="2019-04" db="EMBL/GenBank/DDBJ databases">
        <authorList>
            <consortium name="Wellcome Sanger Institute Data Sharing"/>
        </authorList>
    </citation>
    <scope>NUCLEOTIDE SEQUENCE [LARGE SCALE GENOMIC DNA]</scope>
</reference>
<dbReference type="Ensembl" id="ENSSFOT00015045281.1">
    <property type="protein sequence ID" value="ENSSFOP00015073693.1"/>
    <property type="gene ID" value="ENSSFOG00015002932.2"/>
</dbReference>
<evidence type="ECO:0000256" key="9">
    <source>
        <dbReference type="ARBA" id="ARBA00023136"/>
    </source>
</evidence>
<dbReference type="PRINTS" id="PR00385">
    <property type="entry name" value="P450"/>
</dbReference>
<dbReference type="RefSeq" id="XP_018589815.1">
    <property type="nucleotide sequence ID" value="XM_018734299.2"/>
</dbReference>
<evidence type="ECO:0000256" key="4">
    <source>
        <dbReference type="ARBA" id="ARBA00022617"/>
    </source>
</evidence>
<dbReference type="InterPro" id="IPR002401">
    <property type="entry name" value="Cyt_P450_E_grp-I"/>
</dbReference>
<dbReference type="PRINTS" id="PR00463">
    <property type="entry name" value="EP450I"/>
</dbReference>
<dbReference type="KEGG" id="sfm:108923516"/>
<evidence type="ECO:0000256" key="1">
    <source>
        <dbReference type="ARBA" id="ARBA00001971"/>
    </source>
</evidence>
<comment type="subcellular location">
    <subcellularLocation>
        <location evidence="2">Membrane</location>
    </subcellularLocation>
</comment>
<dbReference type="GO" id="GO:0005506">
    <property type="term" value="F:iron ion binding"/>
    <property type="evidence" value="ECO:0007669"/>
    <property type="project" value="InterPro"/>
</dbReference>
<dbReference type="GO" id="GO:0020037">
    <property type="term" value="F:heme binding"/>
    <property type="evidence" value="ECO:0007669"/>
    <property type="project" value="InterPro"/>
</dbReference>
<evidence type="ECO:0000256" key="7">
    <source>
        <dbReference type="ARBA" id="ARBA00023004"/>
    </source>
</evidence>
<evidence type="ECO:0000256" key="8">
    <source>
        <dbReference type="ARBA" id="ARBA00023033"/>
    </source>
</evidence>
<comment type="cofactor">
    <cofactor evidence="1 10">
        <name>heme</name>
        <dbReference type="ChEBI" id="CHEBI:30413"/>
    </cofactor>
</comment>
<dbReference type="OrthoDB" id="2789670at2759"/>
<evidence type="ECO:0000313" key="12">
    <source>
        <dbReference type="Ensembl" id="ENSSFOP00015004440.2"/>
    </source>
</evidence>
<gene>
    <name evidence="12" type="primary">LOC108923516</name>
</gene>
<evidence type="ECO:0000256" key="5">
    <source>
        <dbReference type="ARBA" id="ARBA00022723"/>
    </source>
</evidence>
<keyword evidence="6 11" id="KW-0560">Oxidoreductase</keyword>
<evidence type="ECO:0000256" key="3">
    <source>
        <dbReference type="ARBA" id="ARBA00010617"/>
    </source>
</evidence>
<dbReference type="FunFam" id="1.10.630.10:FF:000004">
    <property type="entry name" value="cytochrome P450 2D15 isoform X1"/>
    <property type="match status" value="1"/>
</dbReference>
<dbReference type="PANTHER" id="PTHR24300">
    <property type="entry name" value="CYTOCHROME P450 508A4-RELATED"/>
    <property type="match status" value="1"/>
</dbReference>
<accession>A0A8C9R3F1</accession>
<dbReference type="GeneID" id="108923516"/>
<dbReference type="GO" id="GO:0016712">
    <property type="term" value="F:oxidoreductase activity, acting on paired donors, with incorporation or reduction of molecular oxygen, reduced flavin or flavoprotein as one donor, and incorporation of one atom of oxygen"/>
    <property type="evidence" value="ECO:0007669"/>
    <property type="project" value="InterPro"/>
</dbReference>
<dbReference type="InterPro" id="IPR008069">
    <property type="entry name" value="Cyt_P450_E_grp-I_CYP2D-like"/>
</dbReference>
<proteinExistence type="inferred from homology"/>
<dbReference type="InterPro" id="IPR050182">
    <property type="entry name" value="Cytochrome_P450_fam2"/>
</dbReference>
<evidence type="ECO:0000256" key="2">
    <source>
        <dbReference type="ARBA" id="ARBA00004370"/>
    </source>
</evidence>
<dbReference type="SUPFAM" id="SSF48264">
    <property type="entry name" value="Cytochrome P450"/>
    <property type="match status" value="1"/>
</dbReference>
<dbReference type="GeneTree" id="ENSGT00950000182879"/>
<keyword evidence="7 10" id="KW-0408">Iron</keyword>
<protein>
    <submittedName>
        <fullName evidence="12">Cytochrome P450 2J2-like</fullName>
    </submittedName>
</protein>
<sequence length="493" mass="56286">MTVNSVLELLDIKSFLLFVSVFLLLTEILKNKNPPNFPPGPLPLPVLGNIFTGLDIKTVNKLAEKYGNIFSVRKSNEKIVFLSGYKMVKEALVSQGENFVDRPDIPLFNKVFKGIGLILSNGYMWKKHRKFASTHFKSFAEGKKTIEFYIQQECNFLCQAIAEEQGGPFDPKFTINNAVSNVMFSLMFGRRYDYNNEHFRNILHWDSECVALSGSNRAMLYNECPRLFEYLPGPHHTIFSNYKKIVKFLREEIERHKKEWNPSDPRDFVDAYLGEMEKMKNDPEAGFNIETLTICTLDLFEAGTESAAVTLCWGLLFMLKYPEVQKKVQAEIDRVVGQSRQPTMADKVNMPYCDAVVHEIQRKADIVPLGFPKMATKDTTLGGYFIPKGTSITSNLSSVLNDKSEWETPDIFNPGHFLNSEGKFRRRDAFYPFSVGMRGCLGEMQARMELFLFFTSLFQRFTFSSPPGVEPDLEGVLGFTHAPKPFKICVKAR</sequence>
<dbReference type="InterPro" id="IPR017972">
    <property type="entry name" value="Cyt_P450_CS"/>
</dbReference>
<keyword evidence="9" id="KW-0472">Membrane</keyword>
<dbReference type="Pfam" id="PF00067">
    <property type="entry name" value="p450"/>
    <property type="match status" value="1"/>
</dbReference>
<dbReference type="InterPro" id="IPR001128">
    <property type="entry name" value="Cyt_P450"/>
</dbReference>
<keyword evidence="5 10" id="KW-0479">Metal-binding</keyword>
<comment type="similarity">
    <text evidence="3 11">Belongs to the cytochrome P450 family.</text>
</comment>
<keyword evidence="8 11" id="KW-0503">Monooxygenase</keyword>
<evidence type="ECO:0000256" key="6">
    <source>
        <dbReference type="ARBA" id="ARBA00023002"/>
    </source>
</evidence>
<dbReference type="Gene3D" id="1.10.630.10">
    <property type="entry name" value="Cytochrome P450"/>
    <property type="match status" value="1"/>
</dbReference>
<dbReference type="Proteomes" id="UP000694397">
    <property type="component" value="Chromosome 9"/>
</dbReference>
<name>A0A8C9R3F1_SCLFO</name>
<evidence type="ECO:0000256" key="11">
    <source>
        <dbReference type="RuleBase" id="RU000461"/>
    </source>
</evidence>
<reference evidence="12" key="2">
    <citation type="submission" date="2025-05" db="UniProtKB">
        <authorList>
            <consortium name="Ensembl"/>
        </authorList>
    </citation>
    <scope>IDENTIFICATION</scope>
</reference>
<dbReference type="InterPro" id="IPR036396">
    <property type="entry name" value="Cyt_P450_sf"/>
</dbReference>
<dbReference type="PROSITE" id="PS00086">
    <property type="entry name" value="CYTOCHROME_P450"/>
    <property type="match status" value="1"/>
</dbReference>
<organism evidence="12 13">
    <name type="scientific">Scleropages formosus</name>
    <name type="common">Asian bonytongue</name>
    <name type="synonym">Osteoglossum formosum</name>
    <dbReference type="NCBI Taxonomy" id="113540"/>
    <lineage>
        <taxon>Eukaryota</taxon>
        <taxon>Metazoa</taxon>
        <taxon>Chordata</taxon>
        <taxon>Craniata</taxon>
        <taxon>Vertebrata</taxon>
        <taxon>Euteleostomi</taxon>
        <taxon>Actinopterygii</taxon>
        <taxon>Neopterygii</taxon>
        <taxon>Teleostei</taxon>
        <taxon>Osteoglossocephala</taxon>
        <taxon>Osteoglossomorpha</taxon>
        <taxon>Osteoglossiformes</taxon>
        <taxon>Osteoglossidae</taxon>
        <taxon>Scleropages</taxon>
    </lineage>
</organism>
<dbReference type="GO" id="GO:0005737">
    <property type="term" value="C:cytoplasm"/>
    <property type="evidence" value="ECO:0007669"/>
    <property type="project" value="TreeGrafter"/>
</dbReference>
<keyword evidence="4 10" id="KW-0349">Heme</keyword>